<sequence length="294" mass="30492">MNDHRMRTVQLSASGQEAMILPAEFGTGVELAIGGTVQSHVDPDDPRLVRYEYLRRIATVFDVADAPGAPLRTLHLGAGALTLPRYLQATRPGSEQLVVDLDRELVDFVVGALPLPAGTRLESIVGDARMVAVDLLMEGERFDAVVLDIGTGEDGAEHLRGTEFYAELLGLVGVGADAAGGGEAEAEGGVLLVNIGDDPGLRFLGTQIRALDEAARAGGPGGRDAGTGSGDAELGVWTLADAGMLERREAGNAVLAVGPGLNEVVAERLRAAGPHPAAVLNPAESRELADRLTG</sequence>
<dbReference type="Proteomes" id="UP000540191">
    <property type="component" value="Unassembled WGS sequence"/>
</dbReference>
<comment type="caution">
    <text evidence="1">The sequence shown here is derived from an EMBL/GenBank/DDBJ whole genome shotgun (WGS) entry which is preliminary data.</text>
</comment>
<proteinExistence type="predicted"/>
<dbReference type="InterPro" id="IPR029063">
    <property type="entry name" value="SAM-dependent_MTases_sf"/>
</dbReference>
<evidence type="ECO:0000313" key="1">
    <source>
        <dbReference type="EMBL" id="MBB4736143.1"/>
    </source>
</evidence>
<dbReference type="SUPFAM" id="SSF53335">
    <property type="entry name" value="S-adenosyl-L-methionine-dependent methyltransferases"/>
    <property type="match status" value="1"/>
</dbReference>
<dbReference type="RefSeq" id="WP_184241787.1">
    <property type="nucleotide sequence ID" value="NZ_JACHNA010000001.1"/>
</dbReference>
<keyword evidence="2" id="KW-1185">Reference proteome</keyword>
<evidence type="ECO:0008006" key="3">
    <source>
        <dbReference type="Google" id="ProtNLM"/>
    </source>
</evidence>
<evidence type="ECO:0000313" key="2">
    <source>
        <dbReference type="Proteomes" id="UP000540191"/>
    </source>
</evidence>
<dbReference type="EMBL" id="JACHNA010000001">
    <property type="protein sequence ID" value="MBB4736143.1"/>
    <property type="molecule type" value="Genomic_DNA"/>
</dbReference>
<name>A0A7W7M425_9MICC</name>
<dbReference type="Gene3D" id="3.40.50.150">
    <property type="entry name" value="Vaccinia Virus protein VP39"/>
    <property type="match status" value="1"/>
</dbReference>
<gene>
    <name evidence="1" type="ORF">HDA30_001651</name>
</gene>
<accession>A0A7W7M425</accession>
<organism evidence="1 2">
    <name type="scientific">Micrococcus cohnii</name>
    <dbReference type="NCBI Taxonomy" id="993416"/>
    <lineage>
        <taxon>Bacteria</taxon>
        <taxon>Bacillati</taxon>
        <taxon>Actinomycetota</taxon>
        <taxon>Actinomycetes</taxon>
        <taxon>Micrococcales</taxon>
        <taxon>Micrococcaceae</taxon>
        <taxon>Micrococcus</taxon>
    </lineage>
</organism>
<reference evidence="1 2" key="1">
    <citation type="submission" date="2020-08" db="EMBL/GenBank/DDBJ databases">
        <title>Sequencing the genomes of 1000 actinobacteria strains.</title>
        <authorList>
            <person name="Klenk H.-P."/>
        </authorList>
    </citation>
    <scope>NUCLEOTIDE SEQUENCE [LARGE SCALE GENOMIC DNA]</scope>
    <source>
        <strain evidence="1 2">DSM 23974</strain>
    </source>
</reference>
<dbReference type="AlphaFoldDB" id="A0A7W7M425"/>
<protein>
    <recommendedName>
        <fullName evidence="3">Spermidine synthase</fullName>
    </recommendedName>
</protein>